<gene>
    <name evidence="1" type="ORF">GCM10011511_12840</name>
</gene>
<accession>A0A8J2UBA8</accession>
<sequence length="208" mass="23713">MSLSEAYSQSKWKSYIISPKGDTLNCVDQQGKKQGPWVNHFDEVRGEPGYEEEGIYKDDRKEGTWRLYTLMGDLSGVEYYKWGLKDGVCQYFGMNGSLQREESWRALNPDKLYDTITVEDVEHLDHYKTVIIKNEGAAIKDGVWKFYDPMTGTISRQETYTLGKLEKPSGQQTAASTAPKTVAKPKEVLDFEKKIGKKKVKVQDGSVY</sequence>
<reference evidence="1" key="2">
    <citation type="submission" date="2020-09" db="EMBL/GenBank/DDBJ databases">
        <authorList>
            <person name="Sun Q."/>
            <person name="Zhou Y."/>
        </authorList>
    </citation>
    <scope>NUCLEOTIDE SEQUENCE</scope>
    <source>
        <strain evidence="1">CGMCC 1.15448</strain>
    </source>
</reference>
<dbReference type="EMBL" id="BMJC01000001">
    <property type="protein sequence ID" value="GGA90964.1"/>
    <property type="molecule type" value="Genomic_DNA"/>
</dbReference>
<comment type="caution">
    <text evidence="1">The sequence shown here is derived from an EMBL/GenBank/DDBJ whole genome shotgun (WGS) entry which is preliminary data.</text>
</comment>
<reference evidence="1" key="1">
    <citation type="journal article" date="2014" name="Int. J. Syst. Evol. Microbiol.">
        <title>Complete genome sequence of Corynebacterium casei LMG S-19264T (=DSM 44701T), isolated from a smear-ripened cheese.</title>
        <authorList>
            <consortium name="US DOE Joint Genome Institute (JGI-PGF)"/>
            <person name="Walter F."/>
            <person name="Albersmeier A."/>
            <person name="Kalinowski J."/>
            <person name="Ruckert C."/>
        </authorList>
    </citation>
    <scope>NUCLEOTIDE SEQUENCE</scope>
    <source>
        <strain evidence="1">CGMCC 1.15448</strain>
    </source>
</reference>
<keyword evidence="2" id="KW-1185">Reference proteome</keyword>
<protein>
    <recommendedName>
        <fullName evidence="3">Toxin-antitoxin system YwqK family antitoxin</fullName>
    </recommendedName>
</protein>
<dbReference type="Gene3D" id="2.20.110.10">
    <property type="entry name" value="Histone H3 K4-specific methyltransferase SET7/9 N-terminal domain"/>
    <property type="match status" value="1"/>
</dbReference>
<dbReference type="SUPFAM" id="SSF82185">
    <property type="entry name" value="Histone H3 K4-specific methyltransferase SET7/9 N-terminal domain"/>
    <property type="match status" value="1"/>
</dbReference>
<dbReference type="AlphaFoldDB" id="A0A8J2UBA8"/>
<evidence type="ECO:0000313" key="1">
    <source>
        <dbReference type="EMBL" id="GGA90964.1"/>
    </source>
</evidence>
<name>A0A8J2UBA8_9BACT</name>
<evidence type="ECO:0008006" key="3">
    <source>
        <dbReference type="Google" id="ProtNLM"/>
    </source>
</evidence>
<evidence type="ECO:0000313" key="2">
    <source>
        <dbReference type="Proteomes" id="UP000607559"/>
    </source>
</evidence>
<organism evidence="1 2">
    <name type="scientific">Puia dinghuensis</name>
    <dbReference type="NCBI Taxonomy" id="1792502"/>
    <lineage>
        <taxon>Bacteria</taxon>
        <taxon>Pseudomonadati</taxon>
        <taxon>Bacteroidota</taxon>
        <taxon>Chitinophagia</taxon>
        <taxon>Chitinophagales</taxon>
        <taxon>Chitinophagaceae</taxon>
        <taxon>Puia</taxon>
    </lineage>
</organism>
<proteinExistence type="predicted"/>
<dbReference type="Proteomes" id="UP000607559">
    <property type="component" value="Unassembled WGS sequence"/>
</dbReference>